<evidence type="ECO:0000313" key="2">
    <source>
        <dbReference type="Proteomes" id="UP000037395"/>
    </source>
</evidence>
<evidence type="ECO:0000313" key="1">
    <source>
        <dbReference type="EMBL" id="OEV34717.1"/>
    </source>
</evidence>
<protein>
    <submittedName>
        <fullName evidence="1">Uncharacterized protein</fullName>
    </submittedName>
</protein>
<dbReference type="Proteomes" id="UP000037395">
    <property type="component" value="Unassembled WGS sequence"/>
</dbReference>
<name>A0A1E7N205_KITAU</name>
<dbReference type="EMBL" id="JPRF03000043">
    <property type="protein sequence ID" value="OEV34717.1"/>
    <property type="molecule type" value="Genomic_DNA"/>
</dbReference>
<reference evidence="1" key="1">
    <citation type="submission" date="2016-08" db="EMBL/GenBank/DDBJ databases">
        <title>Sequencing, Assembly and Comparative Genomics of S. aureofaciens ATCC 10762.</title>
        <authorList>
            <person name="Gradnigo J.S."/>
            <person name="Johnson N."/>
            <person name="Somerville G.A."/>
        </authorList>
    </citation>
    <scope>NUCLEOTIDE SEQUENCE [LARGE SCALE GENOMIC DNA]</scope>
    <source>
        <strain evidence="1">ATCC 10762</strain>
    </source>
</reference>
<dbReference type="AlphaFoldDB" id="A0A1E7N205"/>
<sequence length="60" mass="6059">MEGGGQQVDRRLAVGARVAHRLAVHRQPDQGFVLLNGVGGVAGEPGADGVVQDVAVDAGQ</sequence>
<keyword evidence="2" id="KW-1185">Reference proteome</keyword>
<proteinExistence type="predicted"/>
<organism evidence="1 2">
    <name type="scientific">Kitasatospora aureofaciens</name>
    <name type="common">Streptomyces aureofaciens</name>
    <dbReference type="NCBI Taxonomy" id="1894"/>
    <lineage>
        <taxon>Bacteria</taxon>
        <taxon>Bacillati</taxon>
        <taxon>Actinomycetota</taxon>
        <taxon>Actinomycetes</taxon>
        <taxon>Kitasatosporales</taxon>
        <taxon>Streptomycetaceae</taxon>
        <taxon>Kitasatospora</taxon>
    </lineage>
</organism>
<comment type="caution">
    <text evidence="1">The sequence shown here is derived from an EMBL/GenBank/DDBJ whole genome shotgun (WGS) entry which is preliminary data.</text>
</comment>
<accession>A0A1E7N205</accession>
<gene>
    <name evidence="1" type="ORF">HS99_0009520</name>
</gene>